<dbReference type="EMBL" id="KQ989026">
    <property type="protein sequence ID" value="KZV55033.1"/>
    <property type="molecule type" value="Genomic_DNA"/>
</dbReference>
<reference evidence="1 2" key="1">
    <citation type="journal article" date="2015" name="Proc. Natl. Acad. Sci. U.S.A.">
        <title>The resurrection genome of Boea hygrometrica: A blueprint for survival of dehydration.</title>
        <authorList>
            <person name="Xiao L."/>
            <person name="Yang G."/>
            <person name="Zhang L."/>
            <person name="Yang X."/>
            <person name="Zhao S."/>
            <person name="Ji Z."/>
            <person name="Zhou Q."/>
            <person name="Hu M."/>
            <person name="Wang Y."/>
            <person name="Chen M."/>
            <person name="Xu Y."/>
            <person name="Jin H."/>
            <person name="Xiao X."/>
            <person name="Hu G."/>
            <person name="Bao F."/>
            <person name="Hu Y."/>
            <person name="Wan P."/>
            <person name="Li L."/>
            <person name="Deng X."/>
            <person name="Kuang T."/>
            <person name="Xiang C."/>
            <person name="Zhu J.K."/>
            <person name="Oliver M.J."/>
            <person name="He Y."/>
        </authorList>
    </citation>
    <scope>NUCLEOTIDE SEQUENCE [LARGE SCALE GENOMIC DNA]</scope>
    <source>
        <strain evidence="2">cv. XS01</strain>
    </source>
</reference>
<dbReference type="AlphaFoldDB" id="A0A2Z7D6B8"/>
<proteinExistence type="predicted"/>
<organism evidence="1 2">
    <name type="scientific">Dorcoceras hygrometricum</name>
    <dbReference type="NCBI Taxonomy" id="472368"/>
    <lineage>
        <taxon>Eukaryota</taxon>
        <taxon>Viridiplantae</taxon>
        <taxon>Streptophyta</taxon>
        <taxon>Embryophyta</taxon>
        <taxon>Tracheophyta</taxon>
        <taxon>Spermatophyta</taxon>
        <taxon>Magnoliopsida</taxon>
        <taxon>eudicotyledons</taxon>
        <taxon>Gunneridae</taxon>
        <taxon>Pentapetalae</taxon>
        <taxon>asterids</taxon>
        <taxon>lamiids</taxon>
        <taxon>Lamiales</taxon>
        <taxon>Gesneriaceae</taxon>
        <taxon>Didymocarpoideae</taxon>
        <taxon>Trichosporeae</taxon>
        <taxon>Loxocarpinae</taxon>
        <taxon>Dorcoceras</taxon>
    </lineage>
</organism>
<gene>
    <name evidence="1" type="ORF">F511_31515</name>
</gene>
<dbReference type="Proteomes" id="UP000250235">
    <property type="component" value="Unassembled WGS sequence"/>
</dbReference>
<evidence type="ECO:0000313" key="2">
    <source>
        <dbReference type="Proteomes" id="UP000250235"/>
    </source>
</evidence>
<keyword evidence="2" id="KW-1185">Reference proteome</keyword>
<accession>A0A2Z7D6B8</accession>
<protein>
    <submittedName>
        <fullName evidence="1">Uncharacterized protein</fullName>
    </submittedName>
</protein>
<evidence type="ECO:0000313" key="1">
    <source>
        <dbReference type="EMBL" id="KZV55033.1"/>
    </source>
</evidence>
<name>A0A2Z7D6B8_9LAMI</name>
<sequence length="103" mass="11461">MFRFELRYELPCTYFSSRKLAAVNFEPASTPCAAPSLLYLTTAAALHAPPCLRHRDQTCSDRLFEDFPSVPNSSGLLVQADEGFLFPIVDLIKEDLPPPTVKS</sequence>